<comment type="caution">
    <text evidence="17">The sequence shown here is derived from an EMBL/GenBank/DDBJ whole genome shotgun (WGS) entry which is preliminary data.</text>
</comment>
<evidence type="ECO:0000256" key="4">
    <source>
        <dbReference type="ARBA" id="ARBA00004763"/>
    </source>
</evidence>
<dbReference type="SMART" id="SM00905">
    <property type="entry name" value="FolB"/>
    <property type="match status" value="1"/>
</dbReference>
<comment type="catalytic activity">
    <reaction evidence="2">
        <text>6-hydroxymethyl-7,8-dihydropterin + ATP = (7,8-dihydropterin-6-yl)methyl diphosphate + AMP + H(+)</text>
        <dbReference type="Rhea" id="RHEA:11412"/>
        <dbReference type="ChEBI" id="CHEBI:15378"/>
        <dbReference type="ChEBI" id="CHEBI:30616"/>
        <dbReference type="ChEBI" id="CHEBI:44841"/>
        <dbReference type="ChEBI" id="CHEBI:72950"/>
        <dbReference type="ChEBI" id="CHEBI:456215"/>
        <dbReference type="EC" id="2.7.6.3"/>
    </reaction>
</comment>
<dbReference type="GO" id="GO:0046872">
    <property type="term" value="F:metal ion binding"/>
    <property type="evidence" value="ECO:0007669"/>
    <property type="project" value="UniProtKB-KW"/>
</dbReference>
<dbReference type="PANTHER" id="PTHR20941">
    <property type="entry name" value="FOLATE SYNTHESIS PROTEINS"/>
    <property type="match status" value="1"/>
</dbReference>
<dbReference type="EMBL" id="BLZA01000005">
    <property type="protein sequence ID" value="GHJ83956.1"/>
    <property type="molecule type" value="Genomic_DNA"/>
</dbReference>
<evidence type="ECO:0000259" key="16">
    <source>
        <dbReference type="PROSITE" id="PS50972"/>
    </source>
</evidence>
<sequence length="818" mass="89589">MHSRSSIGIDKLSIPLEHGIGLSAFSLERQPCYVLLSLTCHLKPECLRPSASNGGLSDDWDCLGIGKSVNYSALGKTLYSALSAEQAEGVTSLSDLARMAAEITARDYSASLQAIEVLVERPKALLFSDSVTVHRRFRLKTGEVESCALRDETHTLIVQDLRVNTIIGLHPHEREEAQRLAVDIELDMMRLPDDLLLGRYGFDYKTFGRFAYEYLSKSSFKTIEALGYHTVHQLLQRIPSQPFQPRSATTGTDEYAYQSQDDIYITLTVKKPSAIALAAHPTFKITRCLKDYTTDSPTDPNPSMPTLVPPLRPPPALAGTHDAESLLGLEAEVITAYIAIGTNLGDRIKNIQDALISLPRISEESIGTSFTGQRFLHVTKCSQLYESEPMYVVDQPQFINGALQISTNLRPVSLLRHLKAVETALGRVKTMVNGPRLLDLDLLLYGDRQIVVGQRGDEEGTLGNGCGWLQVPHWGIMEREFVLRPLQDMLGQEYKLPGNEDTIGAQLFKLDDPSQPPALRRVIPLPLPAQPLHLSRGAPLVMGILNVTPDSFSDGSSDRVSDTSLEHVLDLAKSLIAEGADILDIGGMSTRPGVKDTDVSVEQELGRVIPVIQALRIEGIDVPISIDTFRAQVAEQAILAGASCINDVRGGREDGMLEVMARMNVPVILMHSRGDSQEMLSTAAHDYEADGGTVQGVRREMFETVARAERAGVRSWNIILDPGIGFAKSQDGNLQLLRALPDLFGPETGLECYAVLVGASRKGFIGKVLDRPVAKEREFGNAAVTAVCCQSEHVHVVRVHEPRPARDVIQMLLAIRGS</sequence>
<dbReference type="GO" id="GO:0003848">
    <property type="term" value="F:2-amino-4-hydroxy-6-hydroxymethyldihydropteridine diphosphokinase activity"/>
    <property type="evidence" value="ECO:0007669"/>
    <property type="project" value="UniProtKB-EC"/>
</dbReference>
<feature type="domain" description="Pterin-binding" evidence="16">
    <location>
        <begin position="539"/>
        <end position="810"/>
    </location>
</feature>
<dbReference type="NCBIfam" id="TIGR01498">
    <property type="entry name" value="folK"/>
    <property type="match status" value="1"/>
</dbReference>
<keyword evidence="11" id="KW-0418">Kinase</keyword>
<dbReference type="InterPro" id="IPR006157">
    <property type="entry name" value="FolB_dom"/>
</dbReference>
<name>A0A8H3TMQ3_9TREE</name>
<dbReference type="GO" id="GO:0016301">
    <property type="term" value="F:kinase activity"/>
    <property type="evidence" value="ECO:0007669"/>
    <property type="project" value="UniProtKB-KW"/>
</dbReference>
<comment type="pathway">
    <text evidence="5">Cofactor biosynthesis; tetrahydrofolate biosynthesis; 2-amino-4-hydroxy-6-hydroxymethyl-7,8-dihydropteridine diphosphate from 7,8-dihydroneopterin triphosphate: step 4/4.</text>
</comment>
<keyword evidence="8" id="KW-0808">Transferase</keyword>
<dbReference type="Pfam" id="PF01288">
    <property type="entry name" value="HPPK"/>
    <property type="match status" value="1"/>
</dbReference>
<dbReference type="GO" id="GO:0004156">
    <property type="term" value="F:dihydropteroate synthase activity"/>
    <property type="evidence" value="ECO:0007669"/>
    <property type="project" value="UniProtKB-EC"/>
</dbReference>
<comment type="pathway">
    <text evidence="4">Cofactor biosynthesis; tetrahydrofolate biosynthesis; 7,8-dihydrofolate from 2-amino-4-hydroxy-6-hydroxymethyl-7,8-dihydropteridine diphosphate and 4-aminobenzoate: step 1/2.</text>
</comment>
<evidence type="ECO:0000256" key="7">
    <source>
        <dbReference type="ARBA" id="ARBA00009951"/>
    </source>
</evidence>
<dbReference type="Pfam" id="PF00809">
    <property type="entry name" value="Pterin_bind"/>
    <property type="match status" value="1"/>
</dbReference>
<evidence type="ECO:0000256" key="12">
    <source>
        <dbReference type="ARBA" id="ARBA00022840"/>
    </source>
</evidence>
<comment type="similarity">
    <text evidence="6">In the N-terminal section; belongs to the DHNA family.</text>
</comment>
<keyword evidence="18" id="KW-1185">Reference proteome</keyword>
<dbReference type="OrthoDB" id="615426at2759"/>
<evidence type="ECO:0000313" key="17">
    <source>
        <dbReference type="EMBL" id="GHJ83956.1"/>
    </source>
</evidence>
<accession>A0A8H3TMQ3</accession>
<dbReference type="UniPathway" id="UPA00077">
    <property type="reaction ID" value="UER00155"/>
</dbReference>
<comment type="cofactor">
    <cofactor evidence="3">
        <name>Mg(2+)</name>
        <dbReference type="ChEBI" id="CHEBI:18420"/>
    </cofactor>
</comment>
<dbReference type="Gene3D" id="3.30.70.560">
    <property type="entry name" value="7,8-Dihydro-6-hydroxymethylpterin-pyrophosphokinase HPPK"/>
    <property type="match status" value="1"/>
</dbReference>
<evidence type="ECO:0000256" key="8">
    <source>
        <dbReference type="ARBA" id="ARBA00022679"/>
    </source>
</evidence>
<dbReference type="InterPro" id="IPR035907">
    <property type="entry name" value="Hppk_sf"/>
</dbReference>
<dbReference type="PROSITE" id="PS00793">
    <property type="entry name" value="DHPS_2"/>
    <property type="match status" value="1"/>
</dbReference>
<keyword evidence="13" id="KW-0460">Magnesium</keyword>
<organism evidence="17 18">
    <name type="scientific">Naganishia liquefaciens</name>
    <dbReference type="NCBI Taxonomy" id="104408"/>
    <lineage>
        <taxon>Eukaryota</taxon>
        <taxon>Fungi</taxon>
        <taxon>Dikarya</taxon>
        <taxon>Basidiomycota</taxon>
        <taxon>Agaricomycotina</taxon>
        <taxon>Tremellomycetes</taxon>
        <taxon>Filobasidiales</taxon>
        <taxon>Filobasidiaceae</taxon>
        <taxon>Naganishia</taxon>
    </lineage>
</organism>
<evidence type="ECO:0000313" key="18">
    <source>
        <dbReference type="Proteomes" id="UP000620104"/>
    </source>
</evidence>
<evidence type="ECO:0000256" key="2">
    <source>
        <dbReference type="ARBA" id="ARBA00000198"/>
    </source>
</evidence>
<dbReference type="InterPro" id="IPR043133">
    <property type="entry name" value="GTP-CH-I_C/QueF"/>
</dbReference>
<evidence type="ECO:0000256" key="1">
    <source>
        <dbReference type="ARBA" id="ARBA00000012"/>
    </source>
</evidence>
<dbReference type="GO" id="GO:0046656">
    <property type="term" value="P:folic acid biosynthetic process"/>
    <property type="evidence" value="ECO:0007669"/>
    <property type="project" value="UniProtKB-KW"/>
</dbReference>
<evidence type="ECO:0000256" key="3">
    <source>
        <dbReference type="ARBA" id="ARBA00001946"/>
    </source>
</evidence>
<evidence type="ECO:0000256" key="9">
    <source>
        <dbReference type="ARBA" id="ARBA00022723"/>
    </source>
</evidence>
<reference evidence="17" key="1">
    <citation type="submission" date="2020-07" db="EMBL/GenBank/DDBJ databases">
        <title>Draft Genome Sequence of a Deep-Sea Yeast, Naganishia (Cryptococcus) liquefaciens strain N6.</title>
        <authorList>
            <person name="Han Y.W."/>
            <person name="Kajitani R."/>
            <person name="Morimoto H."/>
            <person name="Parhat M."/>
            <person name="Tsubouchi H."/>
            <person name="Bakenova O."/>
            <person name="Ogata M."/>
            <person name="Argunhan B."/>
            <person name="Aoki R."/>
            <person name="Kajiwara S."/>
            <person name="Itoh T."/>
            <person name="Iwasaki H."/>
        </authorList>
    </citation>
    <scope>NUCLEOTIDE SEQUENCE</scope>
    <source>
        <strain evidence="17">N6</strain>
    </source>
</reference>
<evidence type="ECO:0000256" key="6">
    <source>
        <dbReference type="ARBA" id="ARBA00009640"/>
    </source>
</evidence>
<dbReference type="InterPro" id="IPR011005">
    <property type="entry name" value="Dihydropteroate_synth-like_sf"/>
</dbReference>
<dbReference type="GO" id="GO:0004150">
    <property type="term" value="F:dihydroneopterin aldolase activity"/>
    <property type="evidence" value="ECO:0007669"/>
    <property type="project" value="InterPro"/>
</dbReference>
<keyword evidence="15" id="KW-0511">Multifunctional enzyme</keyword>
<keyword evidence="14" id="KW-0289">Folate biosynthesis</keyword>
<dbReference type="Gene3D" id="3.30.1130.10">
    <property type="match status" value="2"/>
</dbReference>
<dbReference type="GO" id="GO:0046654">
    <property type="term" value="P:tetrahydrofolate biosynthetic process"/>
    <property type="evidence" value="ECO:0007669"/>
    <property type="project" value="UniProtKB-UniPathway"/>
</dbReference>
<dbReference type="CDD" id="cd00483">
    <property type="entry name" value="HPPK"/>
    <property type="match status" value="1"/>
</dbReference>
<evidence type="ECO:0000256" key="10">
    <source>
        <dbReference type="ARBA" id="ARBA00022741"/>
    </source>
</evidence>
<dbReference type="InterPro" id="IPR000550">
    <property type="entry name" value="Hppk"/>
</dbReference>
<dbReference type="PROSITE" id="PS00792">
    <property type="entry name" value="DHPS_1"/>
    <property type="match status" value="1"/>
</dbReference>
<evidence type="ECO:0000256" key="14">
    <source>
        <dbReference type="ARBA" id="ARBA00022909"/>
    </source>
</evidence>
<dbReference type="AlphaFoldDB" id="A0A8H3TMQ3"/>
<dbReference type="Gene3D" id="3.20.20.20">
    <property type="entry name" value="Dihydropteroate synthase-like"/>
    <property type="match status" value="1"/>
</dbReference>
<dbReference type="Pfam" id="PF02152">
    <property type="entry name" value="FolB"/>
    <property type="match status" value="1"/>
</dbReference>
<evidence type="ECO:0000256" key="5">
    <source>
        <dbReference type="ARBA" id="ARBA00005051"/>
    </source>
</evidence>
<keyword evidence="10" id="KW-0547">Nucleotide-binding</keyword>
<gene>
    <name evidence="17" type="ORF">NliqN6_0358</name>
</gene>
<dbReference type="GO" id="GO:0005524">
    <property type="term" value="F:ATP binding"/>
    <property type="evidence" value="ECO:0007669"/>
    <property type="project" value="UniProtKB-KW"/>
</dbReference>
<dbReference type="GO" id="GO:0005740">
    <property type="term" value="C:mitochondrial envelope"/>
    <property type="evidence" value="ECO:0007669"/>
    <property type="project" value="TreeGrafter"/>
</dbReference>
<dbReference type="SUPFAM" id="SSF51717">
    <property type="entry name" value="Dihydropteroate synthetase-like"/>
    <property type="match status" value="1"/>
</dbReference>
<dbReference type="PANTHER" id="PTHR20941:SF1">
    <property type="entry name" value="FOLIC ACID SYNTHESIS PROTEIN FOL1"/>
    <property type="match status" value="1"/>
</dbReference>
<dbReference type="CDD" id="cd00739">
    <property type="entry name" value="DHPS"/>
    <property type="match status" value="1"/>
</dbReference>
<proteinExistence type="inferred from homology"/>
<dbReference type="InterPro" id="IPR000489">
    <property type="entry name" value="Pterin-binding_dom"/>
</dbReference>
<dbReference type="SUPFAM" id="SSF55620">
    <property type="entry name" value="Tetrahydrobiopterin biosynthesis enzymes-like"/>
    <property type="match status" value="1"/>
</dbReference>
<dbReference type="SUPFAM" id="SSF55083">
    <property type="entry name" value="6-hydroxymethyl-7,8-dihydropterin pyrophosphokinase, HPPK"/>
    <property type="match status" value="1"/>
</dbReference>
<evidence type="ECO:0000256" key="11">
    <source>
        <dbReference type="ARBA" id="ARBA00022777"/>
    </source>
</evidence>
<evidence type="ECO:0000256" key="15">
    <source>
        <dbReference type="ARBA" id="ARBA00023268"/>
    </source>
</evidence>
<protein>
    <recommendedName>
        <fullName evidence="16">Pterin-binding domain-containing protein</fullName>
    </recommendedName>
</protein>
<comment type="catalytic activity">
    <reaction evidence="1">
        <text>(7,8-dihydropterin-6-yl)methyl diphosphate + 4-aminobenzoate = 7,8-dihydropteroate + diphosphate</text>
        <dbReference type="Rhea" id="RHEA:19949"/>
        <dbReference type="ChEBI" id="CHEBI:17836"/>
        <dbReference type="ChEBI" id="CHEBI:17839"/>
        <dbReference type="ChEBI" id="CHEBI:33019"/>
        <dbReference type="ChEBI" id="CHEBI:72950"/>
        <dbReference type="EC" id="2.5.1.15"/>
    </reaction>
</comment>
<dbReference type="InterPro" id="IPR006390">
    <property type="entry name" value="DHP_synth_dom"/>
</dbReference>
<comment type="similarity">
    <text evidence="7">In the C-terminal section; belongs to the DHPS family.</text>
</comment>
<dbReference type="NCBIfam" id="TIGR01496">
    <property type="entry name" value="DHPS"/>
    <property type="match status" value="1"/>
</dbReference>
<keyword evidence="12" id="KW-0067">ATP-binding</keyword>
<evidence type="ECO:0000256" key="13">
    <source>
        <dbReference type="ARBA" id="ARBA00022842"/>
    </source>
</evidence>
<dbReference type="InterPro" id="IPR045031">
    <property type="entry name" value="DHP_synth-like"/>
</dbReference>
<dbReference type="Proteomes" id="UP000620104">
    <property type="component" value="Unassembled WGS sequence"/>
</dbReference>
<keyword evidence="9" id="KW-0479">Metal-binding</keyword>
<dbReference type="PROSITE" id="PS50972">
    <property type="entry name" value="PTERIN_BINDING"/>
    <property type="match status" value="1"/>
</dbReference>